<organism evidence="2 3">
    <name type="scientific">Nocardia vermiculata</name>
    <dbReference type="NCBI Taxonomy" id="257274"/>
    <lineage>
        <taxon>Bacteria</taxon>
        <taxon>Bacillati</taxon>
        <taxon>Actinomycetota</taxon>
        <taxon>Actinomycetes</taxon>
        <taxon>Mycobacteriales</taxon>
        <taxon>Nocardiaceae</taxon>
        <taxon>Nocardia</taxon>
    </lineage>
</organism>
<comment type="caution">
    <text evidence="2">The sequence shown here is derived from an EMBL/GenBank/DDBJ whole genome shotgun (WGS) entry which is preliminary data.</text>
</comment>
<dbReference type="AlphaFoldDB" id="A0A846Y707"/>
<accession>A0A846Y707</accession>
<gene>
    <name evidence="2" type="ORF">HGA08_25165</name>
</gene>
<protein>
    <submittedName>
        <fullName evidence="2">Uncharacterized protein</fullName>
    </submittedName>
</protein>
<feature type="region of interest" description="Disordered" evidence="1">
    <location>
        <begin position="65"/>
        <end position="88"/>
    </location>
</feature>
<proteinExistence type="predicted"/>
<feature type="compositionally biased region" description="Basic and acidic residues" evidence="1">
    <location>
        <begin position="74"/>
        <end position="88"/>
    </location>
</feature>
<dbReference type="EMBL" id="JAAXOP010000018">
    <property type="protein sequence ID" value="NKY53491.1"/>
    <property type="molecule type" value="Genomic_DNA"/>
</dbReference>
<evidence type="ECO:0000256" key="1">
    <source>
        <dbReference type="SAM" id="MobiDB-lite"/>
    </source>
</evidence>
<name>A0A846Y707_9NOCA</name>
<dbReference type="RefSeq" id="WP_067876477.1">
    <property type="nucleotide sequence ID" value="NZ_JAAXOP010000018.1"/>
</dbReference>
<evidence type="ECO:0000313" key="3">
    <source>
        <dbReference type="Proteomes" id="UP000565711"/>
    </source>
</evidence>
<evidence type="ECO:0000313" key="2">
    <source>
        <dbReference type="EMBL" id="NKY53491.1"/>
    </source>
</evidence>
<reference evidence="2 3" key="1">
    <citation type="submission" date="2020-04" db="EMBL/GenBank/DDBJ databases">
        <title>MicrobeNet Type strains.</title>
        <authorList>
            <person name="Nicholson A.C."/>
        </authorList>
    </citation>
    <scope>NUCLEOTIDE SEQUENCE [LARGE SCALE GENOMIC DNA]</scope>
    <source>
        <strain evidence="2 3">JCM 12354</strain>
    </source>
</reference>
<dbReference type="Proteomes" id="UP000565711">
    <property type="component" value="Unassembled WGS sequence"/>
</dbReference>
<keyword evidence="3" id="KW-1185">Reference proteome</keyword>
<sequence length="169" mass="17198">MHRRPLSHAGGRRVWVAVVLATLVVSLIGVCGPMTGHRSVVPEAAGSAATAVESVPRTTLVPAADEGVSPDIANPDHDRTGEAAPRADESLPAVTAVRGTPPQRCGGPAIHVDADVSATASVPRGDLVVTALRAAIAAPFGLPPALVEVHVSDQEPPPTAPHLSTVLRI</sequence>